<sequence>MPRYTPVKNYQHLFFDLDHTLWDFEKNAAETIYTLYDTFQLHQFGKFTSTDFYKKYSYINHRMWRLFHEGKITQQELRVGRFEITLTKLGLTPEQVPAGLHEAFTTICPTKTAVFPYTHETLSYLKSKYVLHIITNGFKDVQAIKMNASNLGQYFAEVITSECANCTKPDKKIFQHALERAGVKSEACLMIGDSLEADILGAKNAGIDQVFFNPEKKRHTQRVTYEISCLSQLMTIL</sequence>
<evidence type="ECO:0000313" key="2">
    <source>
        <dbReference type="Proteomes" id="UP000321532"/>
    </source>
</evidence>
<dbReference type="GO" id="GO:0008253">
    <property type="term" value="F:5'-nucleotidase activity"/>
    <property type="evidence" value="ECO:0007669"/>
    <property type="project" value="InterPro"/>
</dbReference>
<evidence type="ECO:0000313" key="1">
    <source>
        <dbReference type="EMBL" id="GEO04905.1"/>
    </source>
</evidence>
<reference evidence="1 2" key="1">
    <citation type="submission" date="2019-07" db="EMBL/GenBank/DDBJ databases">
        <title>Whole genome shotgun sequence of Adhaeribacter aerolatus NBRC 106133.</title>
        <authorList>
            <person name="Hosoyama A."/>
            <person name="Uohara A."/>
            <person name="Ohji S."/>
            <person name="Ichikawa N."/>
        </authorList>
    </citation>
    <scope>NUCLEOTIDE SEQUENCE [LARGE SCALE GENOMIC DNA]</scope>
    <source>
        <strain evidence="1 2">NBRC 106133</strain>
    </source>
</reference>
<dbReference type="SFLD" id="SFLDG01129">
    <property type="entry name" value="C1.5:_HAD__Beta-PGM__Phosphata"/>
    <property type="match status" value="1"/>
</dbReference>
<dbReference type="SUPFAM" id="SSF56784">
    <property type="entry name" value="HAD-like"/>
    <property type="match status" value="1"/>
</dbReference>
<dbReference type="InterPro" id="IPR006439">
    <property type="entry name" value="HAD-SF_hydro_IA"/>
</dbReference>
<keyword evidence="2" id="KW-1185">Reference proteome</keyword>
<dbReference type="InterPro" id="IPR052550">
    <property type="entry name" value="Pyrimidine_5'-ntase_YjjG"/>
</dbReference>
<dbReference type="PANTHER" id="PTHR47478">
    <property type="match status" value="1"/>
</dbReference>
<organism evidence="1 2">
    <name type="scientific">Adhaeribacter aerolatus</name>
    <dbReference type="NCBI Taxonomy" id="670289"/>
    <lineage>
        <taxon>Bacteria</taxon>
        <taxon>Pseudomonadati</taxon>
        <taxon>Bacteroidota</taxon>
        <taxon>Cytophagia</taxon>
        <taxon>Cytophagales</taxon>
        <taxon>Hymenobacteraceae</taxon>
        <taxon>Adhaeribacter</taxon>
    </lineage>
</organism>
<dbReference type="OrthoDB" id="9802350at2"/>
<dbReference type="Gene3D" id="1.10.150.240">
    <property type="entry name" value="Putative phosphatase, domain 2"/>
    <property type="match status" value="1"/>
</dbReference>
<dbReference type="PANTHER" id="PTHR47478:SF1">
    <property type="entry name" value="PYRIMIDINE 5'-NUCLEOTIDASE YJJG"/>
    <property type="match status" value="1"/>
</dbReference>
<dbReference type="Pfam" id="PF00702">
    <property type="entry name" value="Hydrolase"/>
    <property type="match status" value="1"/>
</dbReference>
<gene>
    <name evidence="1" type="ORF">AAE02nite_25690</name>
</gene>
<accession>A0A512AYV9</accession>
<protein>
    <submittedName>
        <fullName evidence="1">Noncanonical pyrimidine nucleotidase, YjjG family protein</fullName>
    </submittedName>
</protein>
<dbReference type="AlphaFoldDB" id="A0A512AYV9"/>
<name>A0A512AYV9_9BACT</name>
<comment type="caution">
    <text evidence="1">The sequence shown here is derived from an EMBL/GenBank/DDBJ whole genome shotgun (WGS) entry which is preliminary data.</text>
</comment>
<dbReference type="InterPro" id="IPR011951">
    <property type="entry name" value="HAD-SF_hydro_IA_YjjG/PynA"/>
</dbReference>
<dbReference type="Proteomes" id="UP000321532">
    <property type="component" value="Unassembled WGS sequence"/>
</dbReference>
<proteinExistence type="predicted"/>
<dbReference type="EMBL" id="BJYS01000018">
    <property type="protein sequence ID" value="GEO04905.1"/>
    <property type="molecule type" value="Genomic_DNA"/>
</dbReference>
<dbReference type="NCBIfam" id="TIGR01549">
    <property type="entry name" value="HAD-SF-IA-v1"/>
    <property type="match status" value="1"/>
</dbReference>
<dbReference type="NCBIfam" id="TIGR02254">
    <property type="entry name" value="YjjG_YfnB"/>
    <property type="match status" value="1"/>
</dbReference>
<dbReference type="SFLD" id="SFLDS00003">
    <property type="entry name" value="Haloacid_Dehalogenase"/>
    <property type="match status" value="1"/>
</dbReference>
<dbReference type="InterPro" id="IPR023198">
    <property type="entry name" value="PGP-like_dom2"/>
</dbReference>
<dbReference type="RefSeq" id="WP_146898165.1">
    <property type="nucleotide sequence ID" value="NZ_BJYS01000018.1"/>
</dbReference>
<dbReference type="InterPro" id="IPR036412">
    <property type="entry name" value="HAD-like_sf"/>
</dbReference>
<dbReference type="Gene3D" id="3.40.50.1000">
    <property type="entry name" value="HAD superfamily/HAD-like"/>
    <property type="match status" value="1"/>
</dbReference>
<dbReference type="InterPro" id="IPR023214">
    <property type="entry name" value="HAD_sf"/>
</dbReference>